<evidence type="ECO:0000313" key="2">
    <source>
        <dbReference type="Proteomes" id="UP000019225"/>
    </source>
</evidence>
<sequence length="208" mass="23227">MTTPENTTNRDPLLHFLAARADPGSDRYITNMEAQGQREFVASEVIPTDIRGGTEESLIGLGFTLGPAVDGDPLFQYARLPAGWSKQSNGHGVWSDIIDEHGRKRCAVFYKAAFYDRRASLRIISLQSYAWSTCKDGQPLLLDGTWATLDALINVLKLLERQEAEEARYWRLSDHALSGEFEAQHEADRALFAIARAKVELMADEVAQ</sequence>
<gene>
    <name evidence="1" type="ORF">KALB_4936</name>
</gene>
<dbReference type="RefSeq" id="WP_025358317.1">
    <property type="nucleotide sequence ID" value="NZ_CP007155.1"/>
</dbReference>
<organism evidence="1 2">
    <name type="scientific">Kutzneria albida DSM 43870</name>
    <dbReference type="NCBI Taxonomy" id="1449976"/>
    <lineage>
        <taxon>Bacteria</taxon>
        <taxon>Bacillati</taxon>
        <taxon>Actinomycetota</taxon>
        <taxon>Actinomycetes</taxon>
        <taxon>Pseudonocardiales</taxon>
        <taxon>Pseudonocardiaceae</taxon>
        <taxon>Kutzneria</taxon>
    </lineage>
</organism>
<proteinExistence type="predicted"/>
<dbReference type="KEGG" id="kal:KALB_4936"/>
<dbReference type="STRING" id="1449976.KALB_4936"/>
<keyword evidence="2" id="KW-1185">Reference proteome</keyword>
<reference evidence="1 2" key="1">
    <citation type="journal article" date="2014" name="BMC Genomics">
        <title>Complete genome sequence of producer of the glycopeptide antibiotic Aculeximycin Kutzneria albida DSM 43870T, a representative of minor genus of Pseudonocardiaceae.</title>
        <authorList>
            <person name="Rebets Y."/>
            <person name="Tokovenko B."/>
            <person name="Lushchyk I."/>
            <person name="Ruckert C."/>
            <person name="Zaburannyi N."/>
            <person name="Bechthold A."/>
            <person name="Kalinowski J."/>
            <person name="Luzhetskyy A."/>
        </authorList>
    </citation>
    <scope>NUCLEOTIDE SEQUENCE [LARGE SCALE GENOMIC DNA]</scope>
    <source>
        <strain evidence="1">DSM 43870</strain>
    </source>
</reference>
<evidence type="ECO:0000313" key="1">
    <source>
        <dbReference type="EMBL" id="AHH98298.1"/>
    </source>
</evidence>
<dbReference type="HOGENOM" id="CLU_1319527_0_0_11"/>
<dbReference type="AlphaFoldDB" id="W5WAY6"/>
<name>W5WAY6_9PSEU</name>
<dbReference type="OrthoDB" id="4774204at2"/>
<protein>
    <submittedName>
        <fullName evidence="1">Uncharacterized protein</fullName>
    </submittedName>
</protein>
<accession>W5WAY6</accession>
<dbReference type="Proteomes" id="UP000019225">
    <property type="component" value="Chromosome"/>
</dbReference>
<dbReference type="EMBL" id="CP007155">
    <property type="protein sequence ID" value="AHH98298.1"/>
    <property type="molecule type" value="Genomic_DNA"/>
</dbReference>